<reference evidence="9 10" key="1">
    <citation type="journal article" date="2015" name="Nature">
        <title>rRNA introns, odd ribosomes, and small enigmatic genomes across a large radiation of phyla.</title>
        <authorList>
            <person name="Brown C.T."/>
            <person name="Hug L.A."/>
            <person name="Thomas B.C."/>
            <person name="Sharon I."/>
            <person name="Castelle C.J."/>
            <person name="Singh A."/>
            <person name="Wilkins M.J."/>
            <person name="Williams K.H."/>
            <person name="Banfield J.F."/>
        </authorList>
    </citation>
    <scope>NUCLEOTIDE SEQUENCE [LARGE SCALE GENOMIC DNA]</scope>
</reference>
<protein>
    <submittedName>
        <fullName evidence="9">Uncharacterized protein</fullName>
    </submittedName>
</protein>
<evidence type="ECO:0000256" key="3">
    <source>
        <dbReference type="ARBA" id="ARBA00022475"/>
    </source>
</evidence>
<dbReference type="AlphaFoldDB" id="A0A0G1UXG4"/>
<keyword evidence="6 8" id="KW-1133">Transmembrane helix</keyword>
<dbReference type="InterPro" id="IPR018227">
    <property type="entry name" value="Amino_acid_transport_2"/>
</dbReference>
<feature type="transmembrane region" description="Helical" evidence="8">
    <location>
        <begin position="7"/>
        <end position="27"/>
    </location>
</feature>
<evidence type="ECO:0000256" key="1">
    <source>
        <dbReference type="ARBA" id="ARBA00004429"/>
    </source>
</evidence>
<evidence type="ECO:0000313" key="10">
    <source>
        <dbReference type="Proteomes" id="UP000034600"/>
    </source>
</evidence>
<accession>A0A0G1UXG4</accession>
<organism evidence="9 10">
    <name type="scientific">Candidatus Jorgensenbacteria bacterium GW2011_GWC1_48_8</name>
    <dbReference type="NCBI Taxonomy" id="1618666"/>
    <lineage>
        <taxon>Bacteria</taxon>
        <taxon>Candidatus Joergenseniibacteriota</taxon>
    </lineage>
</organism>
<dbReference type="EMBL" id="LCPO01000013">
    <property type="protein sequence ID" value="KKU98852.1"/>
    <property type="molecule type" value="Genomic_DNA"/>
</dbReference>
<evidence type="ECO:0000313" key="9">
    <source>
        <dbReference type="EMBL" id="KKU98852.1"/>
    </source>
</evidence>
<keyword evidence="3" id="KW-1003">Cell membrane</keyword>
<proteinExistence type="predicted"/>
<sequence>MSRNSILAASILAGTMIGAGIFSLPYVFNEVGILAGFFYLVFFASVYVALYLMYAAVLRTREGRHDFSYFADLYLPKKISGLASLAILAETRFRFFGSSVRFSFLRVSPGRAWPNFWERSR</sequence>
<comment type="caution">
    <text evidence="9">The sequence shown here is derived from an EMBL/GenBank/DDBJ whole genome shotgun (WGS) entry which is preliminary data.</text>
</comment>
<comment type="subcellular location">
    <subcellularLocation>
        <location evidence="1">Cell inner membrane</location>
        <topology evidence="1">Multi-pass membrane protein</topology>
    </subcellularLocation>
</comment>
<feature type="transmembrane region" description="Helical" evidence="8">
    <location>
        <begin position="33"/>
        <end position="54"/>
    </location>
</feature>
<keyword evidence="4" id="KW-0997">Cell inner membrane</keyword>
<keyword evidence="5 8" id="KW-0812">Transmembrane</keyword>
<evidence type="ECO:0000256" key="6">
    <source>
        <dbReference type="ARBA" id="ARBA00022989"/>
    </source>
</evidence>
<evidence type="ECO:0000256" key="8">
    <source>
        <dbReference type="SAM" id="Phobius"/>
    </source>
</evidence>
<evidence type="ECO:0000256" key="5">
    <source>
        <dbReference type="ARBA" id="ARBA00022692"/>
    </source>
</evidence>
<evidence type="ECO:0000256" key="7">
    <source>
        <dbReference type="ARBA" id="ARBA00023136"/>
    </source>
</evidence>
<gene>
    <name evidence="9" type="ORF">UY32_C0013G0049</name>
</gene>
<name>A0A0G1UXG4_9BACT</name>
<evidence type="ECO:0000256" key="4">
    <source>
        <dbReference type="ARBA" id="ARBA00022519"/>
    </source>
</evidence>
<evidence type="ECO:0000256" key="2">
    <source>
        <dbReference type="ARBA" id="ARBA00022448"/>
    </source>
</evidence>
<dbReference type="GO" id="GO:0005886">
    <property type="term" value="C:plasma membrane"/>
    <property type="evidence" value="ECO:0007669"/>
    <property type="project" value="UniProtKB-SubCell"/>
</dbReference>
<keyword evidence="7 8" id="KW-0472">Membrane</keyword>
<dbReference type="Proteomes" id="UP000034600">
    <property type="component" value="Unassembled WGS sequence"/>
</dbReference>
<dbReference type="Pfam" id="PF03222">
    <property type="entry name" value="Trp_Tyr_perm"/>
    <property type="match status" value="1"/>
</dbReference>
<keyword evidence="2" id="KW-0813">Transport</keyword>
<dbReference type="GO" id="GO:0003333">
    <property type="term" value="P:amino acid transmembrane transport"/>
    <property type="evidence" value="ECO:0007669"/>
    <property type="project" value="InterPro"/>
</dbReference>